<dbReference type="Proteomes" id="UP001177003">
    <property type="component" value="Chromosome 7"/>
</dbReference>
<dbReference type="Pfam" id="PF00646">
    <property type="entry name" value="F-box"/>
    <property type="match status" value="1"/>
</dbReference>
<dbReference type="PANTHER" id="PTHR32212">
    <property type="entry name" value="CYCLIN-LIKE F-BOX"/>
    <property type="match status" value="1"/>
</dbReference>
<dbReference type="InterPro" id="IPR036047">
    <property type="entry name" value="F-box-like_dom_sf"/>
</dbReference>
<evidence type="ECO:0000259" key="2">
    <source>
        <dbReference type="Pfam" id="PF23622"/>
    </source>
</evidence>
<organism evidence="3 4">
    <name type="scientific">Lactuca saligna</name>
    <name type="common">Willowleaf lettuce</name>
    <dbReference type="NCBI Taxonomy" id="75948"/>
    <lineage>
        <taxon>Eukaryota</taxon>
        <taxon>Viridiplantae</taxon>
        <taxon>Streptophyta</taxon>
        <taxon>Embryophyta</taxon>
        <taxon>Tracheophyta</taxon>
        <taxon>Spermatophyta</taxon>
        <taxon>Magnoliopsida</taxon>
        <taxon>eudicotyledons</taxon>
        <taxon>Gunneridae</taxon>
        <taxon>Pentapetalae</taxon>
        <taxon>asterids</taxon>
        <taxon>campanulids</taxon>
        <taxon>Asterales</taxon>
        <taxon>Asteraceae</taxon>
        <taxon>Cichorioideae</taxon>
        <taxon>Cichorieae</taxon>
        <taxon>Lactucinae</taxon>
        <taxon>Lactuca</taxon>
    </lineage>
</organism>
<feature type="domain" description="F-box" evidence="1">
    <location>
        <begin position="9"/>
        <end position="48"/>
    </location>
</feature>
<dbReference type="EMBL" id="OX465083">
    <property type="protein sequence ID" value="CAI9292818.1"/>
    <property type="molecule type" value="Genomic_DNA"/>
</dbReference>
<dbReference type="CDD" id="cd22160">
    <property type="entry name" value="F-box_AtFBL13-like"/>
    <property type="match status" value="1"/>
</dbReference>
<dbReference type="Pfam" id="PF23622">
    <property type="entry name" value="LRR_At1g61320_AtMIF1"/>
    <property type="match status" value="1"/>
</dbReference>
<gene>
    <name evidence="3" type="ORF">LSALG_LOCUS31864</name>
</gene>
<dbReference type="InterPro" id="IPR032675">
    <property type="entry name" value="LRR_dom_sf"/>
</dbReference>
<dbReference type="SUPFAM" id="SSF52058">
    <property type="entry name" value="L domain-like"/>
    <property type="match status" value="1"/>
</dbReference>
<dbReference type="Gene3D" id="3.80.10.10">
    <property type="entry name" value="Ribonuclease Inhibitor"/>
    <property type="match status" value="1"/>
</dbReference>
<feature type="domain" description="At1g61320/AtMIF1 LRR" evidence="2">
    <location>
        <begin position="76"/>
        <end position="252"/>
    </location>
</feature>
<evidence type="ECO:0000259" key="1">
    <source>
        <dbReference type="Pfam" id="PF00646"/>
    </source>
</evidence>
<protein>
    <recommendedName>
        <fullName evidence="5">F-box domain-containing protein</fullName>
    </recommendedName>
</protein>
<reference evidence="3" key="1">
    <citation type="submission" date="2023-04" db="EMBL/GenBank/DDBJ databases">
        <authorList>
            <person name="Vijverberg K."/>
            <person name="Xiong W."/>
            <person name="Schranz E."/>
        </authorList>
    </citation>
    <scope>NUCLEOTIDE SEQUENCE</scope>
</reference>
<accession>A0AA35ZIJ0</accession>
<evidence type="ECO:0000313" key="4">
    <source>
        <dbReference type="Proteomes" id="UP001177003"/>
    </source>
</evidence>
<keyword evidence="4" id="KW-1185">Reference proteome</keyword>
<name>A0AA35ZIJ0_LACSI</name>
<dbReference type="Gene3D" id="1.20.1280.50">
    <property type="match status" value="1"/>
</dbReference>
<dbReference type="InterPro" id="IPR055357">
    <property type="entry name" value="LRR_At1g61320_AtMIF1"/>
</dbReference>
<sequence>MEEREDDRISALPDCLLLEILSRLPSIKRTIRTGTLSKRWKHLWTSVPTLCFNDYTRTLSDFISSVDKTLTQCHQLKLKKFLVCTTYDTQYVSQVNSWIRYAISCKVEDFSLTLWNTKFEAEFLLEQIFFISSSFTDLTLRGCIFNPIGAINWKNLRNLCITWGNLHEDLIENILSGSPVLETLVLRYCYGYRRLDITSKSVKNLVFSGYMIPDDDDDDANYIIEINAPNILSLTIEDDVVLWRLLLLNMSSLVEANLDYANMGHNEIIPEEAEEEMLKGLLLKLRHVKELKIGDLCSEVLSRLEAKGFIFPSNMKFPDVIPPLCSYSNSNEIERCSCLAMVLKLMCLID</sequence>
<proteinExistence type="predicted"/>
<dbReference type="InterPro" id="IPR001810">
    <property type="entry name" value="F-box_dom"/>
</dbReference>
<evidence type="ECO:0000313" key="3">
    <source>
        <dbReference type="EMBL" id="CAI9292818.1"/>
    </source>
</evidence>
<dbReference type="AlphaFoldDB" id="A0AA35ZIJ0"/>
<dbReference type="SUPFAM" id="SSF81383">
    <property type="entry name" value="F-box domain"/>
    <property type="match status" value="1"/>
</dbReference>
<dbReference type="InterPro" id="IPR053781">
    <property type="entry name" value="F-box_AtFBL13-like"/>
</dbReference>
<dbReference type="PANTHER" id="PTHR32212:SF467">
    <property type="entry name" value="LEUCINE-RICH REPEAT DOMAIN SUPERFAMILY, F-BOX-LIKE DOMAIN SUPERFAMILY"/>
    <property type="match status" value="1"/>
</dbReference>
<evidence type="ECO:0008006" key="5">
    <source>
        <dbReference type="Google" id="ProtNLM"/>
    </source>
</evidence>